<name>A0A0D0A6W6_9AGAM</name>
<organism evidence="2 3">
    <name type="scientific">Suillus luteus UH-Slu-Lm8-n1</name>
    <dbReference type="NCBI Taxonomy" id="930992"/>
    <lineage>
        <taxon>Eukaryota</taxon>
        <taxon>Fungi</taxon>
        <taxon>Dikarya</taxon>
        <taxon>Basidiomycota</taxon>
        <taxon>Agaricomycotina</taxon>
        <taxon>Agaricomycetes</taxon>
        <taxon>Agaricomycetidae</taxon>
        <taxon>Boletales</taxon>
        <taxon>Suillineae</taxon>
        <taxon>Suillaceae</taxon>
        <taxon>Suillus</taxon>
    </lineage>
</organism>
<reference evidence="3" key="2">
    <citation type="submission" date="2015-01" db="EMBL/GenBank/DDBJ databases">
        <title>Evolutionary Origins and Diversification of the Mycorrhizal Mutualists.</title>
        <authorList>
            <consortium name="DOE Joint Genome Institute"/>
            <consortium name="Mycorrhizal Genomics Consortium"/>
            <person name="Kohler A."/>
            <person name="Kuo A."/>
            <person name="Nagy L.G."/>
            <person name="Floudas D."/>
            <person name="Copeland A."/>
            <person name="Barry K.W."/>
            <person name="Cichocki N."/>
            <person name="Veneault-Fourrey C."/>
            <person name="LaButti K."/>
            <person name="Lindquist E.A."/>
            <person name="Lipzen A."/>
            <person name="Lundell T."/>
            <person name="Morin E."/>
            <person name="Murat C."/>
            <person name="Riley R."/>
            <person name="Ohm R."/>
            <person name="Sun H."/>
            <person name="Tunlid A."/>
            <person name="Henrissat B."/>
            <person name="Grigoriev I.V."/>
            <person name="Hibbett D.S."/>
            <person name="Martin F."/>
        </authorList>
    </citation>
    <scope>NUCLEOTIDE SEQUENCE [LARGE SCALE GENOMIC DNA]</scope>
    <source>
        <strain evidence="3">UH-Slu-Lm8-n1</strain>
    </source>
</reference>
<protein>
    <recommendedName>
        <fullName evidence="4">C2H2-type domain-containing protein</fullName>
    </recommendedName>
</protein>
<dbReference type="Proteomes" id="UP000054485">
    <property type="component" value="Unassembled WGS sequence"/>
</dbReference>
<evidence type="ECO:0000256" key="1">
    <source>
        <dbReference type="SAM" id="MobiDB-lite"/>
    </source>
</evidence>
<dbReference type="STRING" id="930992.A0A0D0A6W6"/>
<evidence type="ECO:0000313" key="3">
    <source>
        <dbReference type="Proteomes" id="UP000054485"/>
    </source>
</evidence>
<dbReference type="EMBL" id="KN835458">
    <property type="protein sequence ID" value="KIK37341.1"/>
    <property type="molecule type" value="Genomic_DNA"/>
</dbReference>
<dbReference type="AlphaFoldDB" id="A0A0D0A6W6"/>
<sequence length="191" mass="20731">MDESSESSSFATQAGYSTVCKCGRSFAQLNAYANHQRTCKKRKKYLSNALAKAKEVWTARKRPCKEDERDEPAHSHPPTWYDLDTATPSQALSIGSEQAFIDGTELNSGSGSDLAVAGVAGVEVDRNGGCGPSEPSHAVDDQESLAQRRPRRLNRRLPARFRDILPQPPLPNMAESAALLSTPDLSPTSDT</sequence>
<feature type="compositionally biased region" description="Basic residues" evidence="1">
    <location>
        <begin position="148"/>
        <end position="159"/>
    </location>
</feature>
<accession>A0A0D0A6W6</accession>
<gene>
    <name evidence="2" type="ORF">CY34DRAFT_15769</name>
</gene>
<dbReference type="InParanoid" id="A0A0D0A6W6"/>
<feature type="region of interest" description="Disordered" evidence="1">
    <location>
        <begin position="57"/>
        <end position="88"/>
    </location>
</feature>
<evidence type="ECO:0008006" key="4">
    <source>
        <dbReference type="Google" id="ProtNLM"/>
    </source>
</evidence>
<evidence type="ECO:0000313" key="2">
    <source>
        <dbReference type="EMBL" id="KIK37341.1"/>
    </source>
</evidence>
<keyword evidence="3" id="KW-1185">Reference proteome</keyword>
<dbReference type="HOGENOM" id="CLU_1422289_0_0_1"/>
<feature type="region of interest" description="Disordered" evidence="1">
    <location>
        <begin position="126"/>
        <end position="191"/>
    </location>
</feature>
<feature type="compositionally biased region" description="Basic and acidic residues" evidence="1">
    <location>
        <begin position="57"/>
        <end position="74"/>
    </location>
</feature>
<reference evidence="2 3" key="1">
    <citation type="submission" date="2014-04" db="EMBL/GenBank/DDBJ databases">
        <authorList>
            <consortium name="DOE Joint Genome Institute"/>
            <person name="Kuo A."/>
            <person name="Ruytinx J."/>
            <person name="Rineau F."/>
            <person name="Colpaert J."/>
            <person name="Kohler A."/>
            <person name="Nagy L.G."/>
            <person name="Floudas D."/>
            <person name="Copeland A."/>
            <person name="Barry K.W."/>
            <person name="Cichocki N."/>
            <person name="Veneault-Fourrey C."/>
            <person name="LaButti K."/>
            <person name="Lindquist E.A."/>
            <person name="Lipzen A."/>
            <person name="Lundell T."/>
            <person name="Morin E."/>
            <person name="Murat C."/>
            <person name="Sun H."/>
            <person name="Tunlid A."/>
            <person name="Henrissat B."/>
            <person name="Grigoriev I.V."/>
            <person name="Hibbett D.S."/>
            <person name="Martin F."/>
            <person name="Nordberg H.P."/>
            <person name="Cantor M.N."/>
            <person name="Hua S.X."/>
        </authorList>
    </citation>
    <scope>NUCLEOTIDE SEQUENCE [LARGE SCALE GENOMIC DNA]</scope>
    <source>
        <strain evidence="2 3">UH-Slu-Lm8-n1</strain>
    </source>
</reference>
<proteinExistence type="predicted"/>
<dbReference type="OrthoDB" id="2648637at2759"/>